<feature type="domain" description="Beta-mannosidase-like galactose-binding" evidence="5">
    <location>
        <begin position="1021"/>
        <end position="1091"/>
    </location>
</feature>
<proteinExistence type="predicted"/>
<keyword evidence="2 6" id="KW-0378">Hydrolase</keyword>
<feature type="compositionally biased region" description="Low complexity" evidence="3">
    <location>
        <begin position="31"/>
        <end position="41"/>
    </location>
</feature>
<keyword evidence="1 4" id="KW-0732">Signal</keyword>
<accession>A0ABV7IN69</accession>
<evidence type="ECO:0000313" key="6">
    <source>
        <dbReference type="EMBL" id="MFC3174109.1"/>
    </source>
</evidence>
<feature type="region of interest" description="Disordered" evidence="3">
    <location>
        <begin position="31"/>
        <end position="52"/>
    </location>
</feature>
<evidence type="ECO:0000256" key="2">
    <source>
        <dbReference type="ARBA" id="ARBA00022801"/>
    </source>
</evidence>
<dbReference type="PANTHER" id="PTHR43817:SF1">
    <property type="entry name" value="HYDROLASE, FAMILY 43, PUTATIVE (AFU_ORTHOLOGUE AFUA_3G01660)-RELATED"/>
    <property type="match status" value="1"/>
</dbReference>
<evidence type="ECO:0000256" key="4">
    <source>
        <dbReference type="SAM" id="SignalP"/>
    </source>
</evidence>
<dbReference type="PANTHER" id="PTHR43817">
    <property type="entry name" value="GLYCOSYL HYDROLASE"/>
    <property type="match status" value="1"/>
</dbReference>
<dbReference type="NCBIfam" id="NF045579">
    <property type="entry name" value="rhamnoside_JR"/>
    <property type="match status" value="1"/>
</dbReference>
<dbReference type="RefSeq" id="WP_379509480.1">
    <property type="nucleotide sequence ID" value="NZ_JBHRTQ010000007.1"/>
</dbReference>
<dbReference type="InterPro" id="IPR054593">
    <property type="entry name" value="Beta-mannosidase-like_N2"/>
</dbReference>
<organism evidence="6 7">
    <name type="scientific">Novosphingobium bradum</name>
    <dbReference type="NCBI Taxonomy" id="1737444"/>
    <lineage>
        <taxon>Bacteria</taxon>
        <taxon>Pseudomonadati</taxon>
        <taxon>Pseudomonadota</taxon>
        <taxon>Alphaproteobacteria</taxon>
        <taxon>Sphingomonadales</taxon>
        <taxon>Sphingomonadaceae</taxon>
        <taxon>Novosphingobium</taxon>
    </lineage>
</organism>
<dbReference type="Proteomes" id="UP001595604">
    <property type="component" value="Unassembled WGS sequence"/>
</dbReference>
<comment type="caution">
    <text evidence="6">The sequence shown here is derived from an EMBL/GenBank/DDBJ whole genome shotgun (WGS) entry which is preliminary data.</text>
</comment>
<evidence type="ECO:0000256" key="3">
    <source>
        <dbReference type="SAM" id="MobiDB-lite"/>
    </source>
</evidence>
<evidence type="ECO:0000256" key="1">
    <source>
        <dbReference type="ARBA" id="ARBA00022729"/>
    </source>
</evidence>
<keyword evidence="7" id="KW-1185">Reference proteome</keyword>
<reference evidence="7" key="1">
    <citation type="journal article" date="2019" name="Int. J. Syst. Evol. Microbiol.">
        <title>The Global Catalogue of Microorganisms (GCM) 10K type strain sequencing project: providing services to taxonomists for standard genome sequencing and annotation.</title>
        <authorList>
            <consortium name="The Broad Institute Genomics Platform"/>
            <consortium name="The Broad Institute Genome Sequencing Center for Infectious Disease"/>
            <person name="Wu L."/>
            <person name="Ma J."/>
        </authorList>
    </citation>
    <scope>NUCLEOTIDE SEQUENCE [LARGE SCALE GENOMIC DNA]</scope>
    <source>
        <strain evidence="7">KCTC 42984</strain>
    </source>
</reference>
<feature type="signal peptide" evidence="4">
    <location>
        <begin position="1"/>
        <end position="24"/>
    </location>
</feature>
<evidence type="ECO:0000259" key="5">
    <source>
        <dbReference type="Pfam" id="PF22666"/>
    </source>
</evidence>
<dbReference type="GO" id="GO:0016787">
    <property type="term" value="F:hydrolase activity"/>
    <property type="evidence" value="ECO:0007669"/>
    <property type="project" value="UniProtKB-KW"/>
</dbReference>
<name>A0ABV7IN69_9SPHN</name>
<dbReference type="EMBL" id="JBHRTQ010000007">
    <property type="protein sequence ID" value="MFC3174109.1"/>
    <property type="molecule type" value="Genomic_DNA"/>
</dbReference>
<protein>
    <submittedName>
        <fullName evidence="6">Glycosyl hydrolase</fullName>
    </submittedName>
</protein>
<dbReference type="Gene3D" id="2.60.120.260">
    <property type="entry name" value="Galactose-binding domain-like"/>
    <property type="match status" value="1"/>
</dbReference>
<dbReference type="InterPro" id="IPR008979">
    <property type="entry name" value="Galactose-bd-like_sf"/>
</dbReference>
<dbReference type="Pfam" id="PF22666">
    <property type="entry name" value="Glyco_hydro_2_N2"/>
    <property type="match status" value="1"/>
</dbReference>
<gene>
    <name evidence="6" type="ORF">ACFOD9_07595</name>
</gene>
<evidence type="ECO:0000313" key="7">
    <source>
        <dbReference type="Proteomes" id="UP001595604"/>
    </source>
</evidence>
<dbReference type="SUPFAM" id="SSF49785">
    <property type="entry name" value="Galactose-binding domain-like"/>
    <property type="match status" value="1"/>
</dbReference>
<feature type="chain" id="PRO_5047499535" evidence="4">
    <location>
        <begin position="25"/>
        <end position="1135"/>
    </location>
</feature>
<dbReference type="Pfam" id="PF17132">
    <property type="entry name" value="Glyco_hydro_106"/>
    <property type="match status" value="1"/>
</dbReference>
<sequence length="1135" mass="122222">MKFAGKFRKALILATALVGVPALAQETPVAPAGPAPGAAPALEDQFRDPPSSARPRVWWHWMNGNITKDGIARDMDWMQRVGIGGLQNFDVNLMTPQIVKNRLVYMTPEWKDAFRFAAQEADRRGLELTIASSPGWSETGGPWVKPEDGLKKLVWSETLIAGGRKLSVKIAAPSGQTGPFQNLEPEKGFDEFITPKGAAQRPQFYRDVAVLAVPATSPAATPLPAYVTSDGKALDGTRLADGDLTTMAKIARPGEGAPSSVLMTFAAPRQVRSFKLFVPGGRSILGPIAEARLEVREGDAWRTLAAMPLDAVPTTLAFAPTTAREFRVTFTPPKAVVSTLSSPAPGLAFNVMDMGKGAAATPMALAELSLSNDVAVDRSEVKAGFSTVADYYALTGPGDGAIGVPATRVIDVTQYLRPDGTLAWNAPGGAWKIIRLGYSLVGKTNHPAPPEATGLEVDKFDGEAVQRYMDHYIGMYRDAAGADMVGAHGVRAILTDSIEIGAANWTPRLVEQFKRLRGYDPTPWLPVLTGTLIGSREDSDRFLFDFRRTLSDLMASEHYGTLARVAHANGLKVYGEALEDHRPTHGDDMTMRSHTDVPMAAMWMHSREVGPVPTYLADIKGAASVAHIYGQNLVAAESLTASLNPWNYAPKDLKRVIDLMFVTGVNRPVIHTSVHVPVEDRKPGLSLFIFGQYFNRNDTWAEMARPWVDYIARSSLLLQQGRNVADVGYFYGEEAPLTGLYGDKPVADAPVRHAYDFVNFDALANHLSTDGADIVATGGARYKALYLGGSSYRMSVATLRRLAQLAQGGATIIGNRPQSTPTGTDAGPAETAEWADLVGKLWPTATGGAVGKGRVIAGTDVETALKQIGVAPDFTFTGTGGDVSIPFVHRRSGDGDAYYLVNRQAAPQAIEARFRVDGRQPELWRPETGQAEPVSYRIENGVTIVPLALQADDAVFVVFRKPATAAQQVVAPPVLDTAARLDGAWTVRFESGRGAPEQASLARLAPLNENADPGIKYFSGTATYATTFTVPRGRAGQPLWLDLGNVGDIAQVRVNGKDVGYAWHAPWRIALGSAVHPGRNTLEVKVANLWVNRLIGDAQPGAKKTTWTPLPTYKADAPLRPSGLLGPVTLLRERR</sequence>